<feature type="region of interest" description="Disordered" evidence="1">
    <location>
        <begin position="1252"/>
        <end position="1318"/>
    </location>
</feature>
<feature type="region of interest" description="Disordered" evidence="1">
    <location>
        <begin position="849"/>
        <end position="894"/>
    </location>
</feature>
<dbReference type="GO" id="GO:0030466">
    <property type="term" value="P:silent mating-type cassette heterochromatin formation"/>
    <property type="evidence" value="ECO:0007669"/>
    <property type="project" value="TreeGrafter"/>
</dbReference>
<name>A0A9P4TQS5_9PLEO</name>
<feature type="compositionally biased region" description="Polar residues" evidence="1">
    <location>
        <begin position="696"/>
        <end position="706"/>
    </location>
</feature>
<feature type="compositionally biased region" description="Basic residues" evidence="1">
    <location>
        <begin position="326"/>
        <end position="339"/>
    </location>
</feature>
<feature type="region of interest" description="Disordered" evidence="1">
    <location>
        <begin position="213"/>
        <end position="237"/>
    </location>
</feature>
<feature type="region of interest" description="Disordered" evidence="1">
    <location>
        <begin position="251"/>
        <end position="407"/>
    </location>
</feature>
<dbReference type="Gene3D" id="3.30.50.10">
    <property type="entry name" value="Erythroid Transcription Factor GATA-1, subunit A"/>
    <property type="match status" value="1"/>
</dbReference>
<comment type="caution">
    <text evidence="3">The sequence shown here is derived from an EMBL/GenBank/DDBJ whole genome shotgun (WGS) entry which is preliminary data.</text>
</comment>
<feature type="region of interest" description="Disordered" evidence="1">
    <location>
        <begin position="1032"/>
        <end position="1087"/>
    </location>
</feature>
<feature type="region of interest" description="Disordered" evidence="1">
    <location>
        <begin position="939"/>
        <end position="1019"/>
    </location>
</feature>
<feature type="compositionally biased region" description="Polar residues" evidence="1">
    <location>
        <begin position="1"/>
        <end position="14"/>
    </location>
</feature>
<feature type="domain" description="Ams2/SPT21 N-terminal" evidence="2">
    <location>
        <begin position="32"/>
        <end position="171"/>
    </location>
</feature>
<proteinExistence type="predicted"/>
<feature type="region of interest" description="Disordered" evidence="1">
    <location>
        <begin position="502"/>
        <end position="605"/>
    </location>
</feature>
<feature type="compositionally biased region" description="Low complexity" evidence="1">
    <location>
        <begin position="575"/>
        <end position="584"/>
    </location>
</feature>
<feature type="compositionally biased region" description="Polar residues" evidence="1">
    <location>
        <begin position="550"/>
        <end position="560"/>
    </location>
</feature>
<organism evidence="3 4">
    <name type="scientific">Lojkania enalia</name>
    <dbReference type="NCBI Taxonomy" id="147567"/>
    <lineage>
        <taxon>Eukaryota</taxon>
        <taxon>Fungi</taxon>
        <taxon>Dikarya</taxon>
        <taxon>Ascomycota</taxon>
        <taxon>Pezizomycotina</taxon>
        <taxon>Dothideomycetes</taxon>
        <taxon>Pleosporomycetidae</taxon>
        <taxon>Pleosporales</taxon>
        <taxon>Pleosporales incertae sedis</taxon>
        <taxon>Lojkania</taxon>
    </lineage>
</organism>
<dbReference type="PANTHER" id="PTHR39147">
    <property type="entry name" value="PROTEIN SPT21"/>
    <property type="match status" value="1"/>
</dbReference>
<feature type="compositionally biased region" description="Polar residues" evidence="1">
    <location>
        <begin position="216"/>
        <end position="228"/>
    </location>
</feature>
<feature type="region of interest" description="Disordered" evidence="1">
    <location>
        <begin position="647"/>
        <end position="734"/>
    </location>
</feature>
<dbReference type="EMBL" id="ML986581">
    <property type="protein sequence ID" value="KAF2269888.1"/>
    <property type="molecule type" value="Genomic_DNA"/>
</dbReference>
<dbReference type="GO" id="GO:0000183">
    <property type="term" value="P:rDNA heterochromatin formation"/>
    <property type="evidence" value="ECO:0007669"/>
    <property type="project" value="TreeGrafter"/>
</dbReference>
<evidence type="ECO:0000313" key="4">
    <source>
        <dbReference type="Proteomes" id="UP000800093"/>
    </source>
</evidence>
<feature type="compositionally biased region" description="Basic and acidic residues" evidence="1">
    <location>
        <begin position="1309"/>
        <end position="1318"/>
    </location>
</feature>
<dbReference type="GO" id="GO:0006357">
    <property type="term" value="P:regulation of transcription by RNA polymerase II"/>
    <property type="evidence" value="ECO:0007669"/>
    <property type="project" value="TreeGrafter"/>
</dbReference>
<evidence type="ECO:0000256" key="1">
    <source>
        <dbReference type="SAM" id="MobiDB-lite"/>
    </source>
</evidence>
<feature type="region of interest" description="Disordered" evidence="1">
    <location>
        <begin position="1"/>
        <end position="26"/>
    </location>
</feature>
<reference evidence="4" key="1">
    <citation type="journal article" date="2020" name="Stud. Mycol.">
        <title>101 Dothideomycetes genomes: A test case for predicting lifestyles and emergence of pathogens.</title>
        <authorList>
            <person name="Haridas S."/>
            <person name="Albert R."/>
            <person name="Binder M."/>
            <person name="Bloem J."/>
            <person name="LaButti K."/>
            <person name="Salamov A."/>
            <person name="Andreopoulos B."/>
            <person name="Baker S."/>
            <person name="Barry K."/>
            <person name="Bills G."/>
            <person name="Bluhm B."/>
            <person name="Cannon C."/>
            <person name="Castanera R."/>
            <person name="Culley D."/>
            <person name="Daum C."/>
            <person name="Ezra D."/>
            <person name="Gonzalez J."/>
            <person name="Henrissat B."/>
            <person name="Kuo A."/>
            <person name="Liang C."/>
            <person name="Lipzen A."/>
            <person name="Lutzoni F."/>
            <person name="Magnuson J."/>
            <person name="Mondo S."/>
            <person name="Nolan M."/>
            <person name="Ohm R."/>
            <person name="Pangilinan J."/>
            <person name="Park H.-J."/>
            <person name="Ramirez L."/>
            <person name="Alfaro M."/>
            <person name="Sun H."/>
            <person name="Tritt A."/>
            <person name="Yoshinaga Y."/>
            <person name="Zwiers L.-H."/>
            <person name="Turgeon B."/>
            <person name="Goodwin S."/>
            <person name="Spatafora J."/>
            <person name="Crous P."/>
            <person name="Grigoriev I."/>
        </authorList>
    </citation>
    <scope>NUCLEOTIDE SEQUENCE [LARGE SCALE GENOMIC DNA]</scope>
    <source>
        <strain evidence="4">CBS 304.66</strain>
    </source>
</reference>
<feature type="compositionally biased region" description="Acidic residues" evidence="1">
    <location>
        <begin position="1268"/>
        <end position="1278"/>
    </location>
</feature>
<dbReference type="PANTHER" id="PTHR39147:SF1">
    <property type="entry name" value="PROTEIN SPT21"/>
    <property type="match status" value="1"/>
</dbReference>
<dbReference type="InterPro" id="IPR057725">
    <property type="entry name" value="Ams2-SPT21_N"/>
</dbReference>
<dbReference type="OrthoDB" id="3199820at2759"/>
<dbReference type="InterPro" id="IPR042403">
    <property type="entry name" value="Spt21/Ams2"/>
</dbReference>
<feature type="compositionally biased region" description="Polar residues" evidence="1">
    <location>
        <begin position="939"/>
        <end position="950"/>
    </location>
</feature>
<feature type="compositionally biased region" description="Basic and acidic residues" evidence="1">
    <location>
        <begin position="251"/>
        <end position="262"/>
    </location>
</feature>
<feature type="compositionally biased region" description="Basic residues" evidence="1">
    <location>
        <begin position="858"/>
        <end position="874"/>
    </location>
</feature>
<gene>
    <name evidence="3" type="ORF">CC78DRAFT_508567</name>
</gene>
<dbReference type="GO" id="GO:0008270">
    <property type="term" value="F:zinc ion binding"/>
    <property type="evidence" value="ECO:0007669"/>
    <property type="project" value="InterPro"/>
</dbReference>
<feature type="compositionally biased region" description="Polar residues" evidence="1">
    <location>
        <begin position="647"/>
        <end position="663"/>
    </location>
</feature>
<feature type="compositionally biased region" description="Polar residues" evidence="1">
    <location>
        <begin position="585"/>
        <end position="605"/>
    </location>
</feature>
<sequence length="1318" mass="142892">MASPSTRESDSQQLVPAGSAMDRDSGAMDEIPRRIMRVKVLYTFDDKNKSNCLARLPNALNIPTVSLDETTQVGVIELKSCIQAIVAASPELVAKLGHDYTVYAYDYSEYETPLVGQGMLSWILASASTTPSAPASQSQTMVTGRVCKNILGLFANGIKETLEVKLRLVPVPTCMQKEYVENMERYHSLSKIASEGLDYTAWTDWLKAHPAIGQLSHPTPQESPQRSGQDPPGGVESLHGLLTRQIAQEGEARNDQYPEQHELPYNSQETRASSPAMSTRSFHHYQGPESRPGSRGSFRSEPAMQLQPQSQFPGSVQYHQDEGPPKKRARVTKAKRPKKTALSANNDSLRVTASTAASVRLHRPVATNPAAATASSEQIPRAPTPRPGDVAFRIDHDIPRRPPPSLLRYASLDETRPLASPYESAPFSDNAVDSVDDERGPSPVETPMDIPSSPPILPQQIESPAPSSPGLPTLPYPTDSGFVSDVAMGKEDENMDSVNRQWEGCDLPVPTDTRIRAKPDRSHRDWMEVTPGPVELLPNSYIPKPKTYPRSRQMQSTTDGTDMPAETLPQTIEKTSSSTSSASADQSGLTSQSQRMPDGVNASSATDSLMVGLGQDAKFVLDPQAQVSQHQTMAQSSQIITPLQPQQSFMSVDSPDTSGSTAPFSDDNDVVELPSRSTTPNLPSSILPRPFKPPQKSRSLPRSHTWSGEPISDAPIPVEGALRNPRSGSGAKRKQRLVEKMNASIMAGELPTYCNNCGEIETPTWRKAYTRVEDGSPAGIVISTEGAGIVAFEVMDPKEDSTPQYRIFKQVLEQGEKESDSFTQITLCNPCGLWLTKKAAMRPAELWAKKIQGNQDKPKRRRNPPKGPPQKRAKGPNDNTPSDAMVPYSEPVMPPPITGSVDEYVQPPTRSRTASFQFAAGTDVDDAFAAAALERAIQSSPPGFQGSKESPINLEPDLTPKPTRRLLFPSPRKAGEVKSLGDGSSASPTDRLVRKPAEPPVRLPNMDDEIDKENCPPQTEREVDDLAHLFDDRTTPKTTPTKGACLPDLLKTPTPGSRRRAALTPRGRTENSVNASFPGPVTPSRALLTPKRSGRAATVAPLTPFTAQLNAILSDCGHSSPSQNFDFSTFPTFNSPGRNVDISASFGNLISDDFLSSDLPMPSSPPGNLEFSLYEDPATSTVGLWSGPSIFEGSDAIVFEDAEGNTNRDANTSQIPEISVDFAAMIEEVVRSGSEEARGKDDKYSAEITRTDGSNNATEITHVSEDKNSDEDGNEEMDTISGEVLDAKGDTSCARRTSVIGGKSSTKNMDIHEDKGMP</sequence>
<feature type="region of interest" description="Disordered" evidence="1">
    <location>
        <begin position="419"/>
        <end position="473"/>
    </location>
</feature>
<feature type="compositionally biased region" description="Polar residues" evidence="1">
    <location>
        <begin position="265"/>
        <end position="280"/>
    </location>
</feature>
<dbReference type="SUPFAM" id="SSF57716">
    <property type="entry name" value="Glucocorticoid receptor-like (DNA-binding domain)"/>
    <property type="match status" value="1"/>
</dbReference>
<keyword evidence="4" id="KW-1185">Reference proteome</keyword>
<evidence type="ECO:0000259" key="2">
    <source>
        <dbReference type="Pfam" id="PF25823"/>
    </source>
</evidence>
<accession>A0A9P4TQS5</accession>
<dbReference type="Pfam" id="PF25823">
    <property type="entry name" value="Ams2-SPT21_N"/>
    <property type="match status" value="1"/>
</dbReference>
<feature type="compositionally biased region" description="Polar residues" evidence="1">
    <location>
        <begin position="342"/>
        <end position="357"/>
    </location>
</feature>
<feature type="compositionally biased region" description="Polar residues" evidence="1">
    <location>
        <begin position="675"/>
        <end position="684"/>
    </location>
</feature>
<evidence type="ECO:0000313" key="3">
    <source>
        <dbReference type="EMBL" id="KAF2269888.1"/>
    </source>
</evidence>
<dbReference type="Proteomes" id="UP000800093">
    <property type="component" value="Unassembled WGS sequence"/>
</dbReference>
<protein>
    <recommendedName>
        <fullName evidence="2">Ams2/SPT21 N-terminal domain-containing protein</fullName>
    </recommendedName>
</protein>
<dbReference type="InterPro" id="IPR013088">
    <property type="entry name" value="Znf_NHR/GATA"/>
</dbReference>
<feature type="compositionally biased region" description="Polar residues" evidence="1">
    <location>
        <begin position="306"/>
        <end position="318"/>
    </location>
</feature>
<feature type="compositionally biased region" description="Basic and acidic residues" evidence="1">
    <location>
        <begin position="513"/>
        <end position="527"/>
    </location>
</feature>
<feature type="compositionally biased region" description="Polar residues" evidence="1">
    <location>
        <begin position="1252"/>
        <end position="1261"/>
    </location>
</feature>